<sequence>MIRKYINSNKGSSLIMIVFYMMILMMLGSTIMSLALTNFKMKLVNEDVKKSLYLAESGLEEVHAIIELEVKNAVDYANKKLEDDFDKLKEECTYTDDNGKKIVDEIRLQEKLSQLFETSYKNYLTTKIEGKPPEGNEKEKLIEKINNASYLYNVSIDISEVDEFSSNSDTLSMKIKSTYTPIDGIEKSISQRFSIKIPNKDDKYKMNKPYYKQYDTKLYNLNELKAKSFTDNVLTAMGDIIFKQSSKVTVNGSVHAGGKNNGRGIVIKSGTVCVNKDNNDDTIDKISTPKNVEIDGKNIKANFNTDVFCNTLEITKNSSNSSLIVGSFEKGESNKFRVFTEDDLELNGISSQINIYGSYYGFSDGSSLTSTHDDSSAIIINSIDIGEQGGSSLTITGEKSENNEFESGILIGGTSYIDNLYKKNEKRDENKKEYQTGESVSIIGNYIAYTDSVNKYLDDREKYEYGDYYYFYTDKDSLKLKYVDKFDGKDLKVFNGAGKSKTSIIKEVAKNSDSILNVKGVNLPKDKVIHTTGIYISNGKVDNKFNDSLYNTMKEAIVNKYNEMTKTTQVLLEYPSKLVNEIVKEDNAIKLVYINNGSNSITIGNYGKIINIPSDREVYGLIISKGDIHISGEINFKGIIASEGSIYFEGSGDKIITYDRDVEVKIVEESLGFENESDISSYKNYSDLIEVRGWKIEK</sequence>
<keyword evidence="1" id="KW-0472">Membrane</keyword>
<keyword evidence="1" id="KW-1133">Transmembrane helix</keyword>
<evidence type="ECO:0000256" key="1">
    <source>
        <dbReference type="SAM" id="Phobius"/>
    </source>
</evidence>
<name>A0A1M6LNG4_9FIRM</name>
<gene>
    <name evidence="2" type="ORF">SAMN02745883_00280</name>
</gene>
<accession>A0A1M6LNG4</accession>
<keyword evidence="3" id="KW-1185">Reference proteome</keyword>
<dbReference type="EMBL" id="FRAJ01000003">
    <property type="protein sequence ID" value="SHJ72715.1"/>
    <property type="molecule type" value="Genomic_DNA"/>
</dbReference>
<reference evidence="2 3" key="1">
    <citation type="submission" date="2016-11" db="EMBL/GenBank/DDBJ databases">
        <authorList>
            <person name="Jaros S."/>
            <person name="Januszkiewicz K."/>
            <person name="Wedrychowicz H."/>
        </authorList>
    </citation>
    <scope>NUCLEOTIDE SEQUENCE [LARGE SCALE GENOMIC DNA]</scope>
    <source>
        <strain evidence="2 3">DSM 14501</strain>
    </source>
</reference>
<feature type="transmembrane region" description="Helical" evidence="1">
    <location>
        <begin position="12"/>
        <end position="36"/>
    </location>
</feature>
<dbReference type="RefSeq" id="WP_072965589.1">
    <property type="nucleotide sequence ID" value="NZ_FRAJ01000003.1"/>
</dbReference>
<dbReference type="STRING" id="1121266.SAMN02745883_00280"/>
<evidence type="ECO:0000313" key="3">
    <source>
        <dbReference type="Proteomes" id="UP000184082"/>
    </source>
</evidence>
<dbReference type="AlphaFoldDB" id="A0A1M6LNG4"/>
<keyword evidence="1" id="KW-0812">Transmembrane</keyword>
<evidence type="ECO:0008006" key="4">
    <source>
        <dbReference type="Google" id="ProtNLM"/>
    </source>
</evidence>
<evidence type="ECO:0000313" key="2">
    <source>
        <dbReference type="EMBL" id="SHJ72715.1"/>
    </source>
</evidence>
<organism evidence="2 3">
    <name type="scientific">Caminicella sporogenes DSM 14501</name>
    <dbReference type="NCBI Taxonomy" id="1121266"/>
    <lineage>
        <taxon>Bacteria</taxon>
        <taxon>Bacillati</taxon>
        <taxon>Bacillota</taxon>
        <taxon>Clostridia</taxon>
        <taxon>Peptostreptococcales</taxon>
        <taxon>Caminicellaceae</taxon>
        <taxon>Caminicella</taxon>
    </lineage>
</organism>
<protein>
    <recommendedName>
        <fullName evidence="4">PilX N-terminal</fullName>
    </recommendedName>
</protein>
<proteinExistence type="predicted"/>
<dbReference type="Proteomes" id="UP000184082">
    <property type="component" value="Unassembled WGS sequence"/>
</dbReference>